<name>A0ABV6CIR6_9RHOB</name>
<accession>A0ABV6CIR6</accession>
<evidence type="ECO:0000256" key="2">
    <source>
        <dbReference type="ARBA" id="ARBA00008814"/>
    </source>
</evidence>
<reference evidence="8 9" key="1">
    <citation type="submission" date="2024-09" db="EMBL/GenBank/DDBJ databases">
        <authorList>
            <person name="Sun Q."/>
            <person name="Mori K."/>
        </authorList>
    </citation>
    <scope>NUCLEOTIDE SEQUENCE [LARGE SCALE GENOMIC DNA]</scope>
    <source>
        <strain evidence="8 9">CCM 7904</strain>
    </source>
</reference>
<evidence type="ECO:0000256" key="1">
    <source>
        <dbReference type="ARBA" id="ARBA00004196"/>
    </source>
</evidence>
<dbReference type="CDD" id="cd01140">
    <property type="entry name" value="FatB"/>
    <property type="match status" value="1"/>
</dbReference>
<dbReference type="Gene3D" id="3.40.50.1980">
    <property type="entry name" value="Nitrogenase molybdenum iron protein domain"/>
    <property type="match status" value="2"/>
</dbReference>
<dbReference type="InterPro" id="IPR002491">
    <property type="entry name" value="ABC_transptr_periplasmic_BD"/>
</dbReference>
<keyword evidence="3" id="KW-0813">Transport</keyword>
<keyword evidence="5 6" id="KW-0732">Signal</keyword>
<keyword evidence="4" id="KW-0408">Iron</keyword>
<protein>
    <submittedName>
        <fullName evidence="8">Siderophore ABC transporter substrate-binding protein</fullName>
    </submittedName>
</protein>
<evidence type="ECO:0000259" key="7">
    <source>
        <dbReference type="PROSITE" id="PS50983"/>
    </source>
</evidence>
<dbReference type="PANTHER" id="PTHR30532">
    <property type="entry name" value="IRON III DICITRATE-BINDING PERIPLASMIC PROTEIN"/>
    <property type="match status" value="1"/>
</dbReference>
<gene>
    <name evidence="8" type="ORF">ACFFIZ_09980</name>
</gene>
<dbReference type="EMBL" id="JBHLWQ010000088">
    <property type="protein sequence ID" value="MFC0200637.1"/>
    <property type="molecule type" value="Genomic_DNA"/>
</dbReference>
<dbReference type="SUPFAM" id="SSF53807">
    <property type="entry name" value="Helical backbone' metal receptor"/>
    <property type="match status" value="1"/>
</dbReference>
<feature type="chain" id="PRO_5046201362" evidence="6">
    <location>
        <begin position="21"/>
        <end position="301"/>
    </location>
</feature>
<dbReference type="PANTHER" id="PTHR30532:SF28">
    <property type="entry name" value="PETROBACTIN-BINDING PROTEIN YCLQ"/>
    <property type="match status" value="1"/>
</dbReference>
<evidence type="ECO:0000256" key="4">
    <source>
        <dbReference type="ARBA" id="ARBA00022496"/>
    </source>
</evidence>
<comment type="similarity">
    <text evidence="2">Belongs to the bacterial solute-binding protein 8 family.</text>
</comment>
<dbReference type="PROSITE" id="PS50983">
    <property type="entry name" value="FE_B12_PBP"/>
    <property type="match status" value="1"/>
</dbReference>
<dbReference type="Proteomes" id="UP001589795">
    <property type="component" value="Unassembled WGS sequence"/>
</dbReference>
<sequence length="301" mass="30744">MRDIVLAGLLAALPASAALADQVVIETAQGEVALPADPQSVAVYDMAALDTLAALGVTPTGTIDRILVPALQDAAPGAAAVGTLFEPDLEALAGLAPDLVIVGGRSSAQLQAVKQVAPAIDMTIGTDLVGDARARIDAYGKLFAKDAEAARLSETLDDKLAALRAAVDPDDTALVVMTNGPKMSTYGKGSRFGWIFETTGLAEAVPGLDDASHGQAISHEFIAEADPDWLLVLDRTAAIGAEGQAAAETLKSDLVAGTTAWQQGQVIMLDPASTYISAGGFTSLTGTIDRLTQAFTDASSS</sequence>
<dbReference type="InterPro" id="IPR051313">
    <property type="entry name" value="Bact_iron-sidero_bind"/>
</dbReference>
<dbReference type="Pfam" id="PF01497">
    <property type="entry name" value="Peripla_BP_2"/>
    <property type="match status" value="1"/>
</dbReference>
<evidence type="ECO:0000256" key="5">
    <source>
        <dbReference type="ARBA" id="ARBA00022729"/>
    </source>
</evidence>
<evidence type="ECO:0000256" key="3">
    <source>
        <dbReference type="ARBA" id="ARBA00022448"/>
    </source>
</evidence>
<evidence type="ECO:0000313" key="9">
    <source>
        <dbReference type="Proteomes" id="UP001589795"/>
    </source>
</evidence>
<keyword evidence="9" id="KW-1185">Reference proteome</keyword>
<evidence type="ECO:0000256" key="6">
    <source>
        <dbReference type="SAM" id="SignalP"/>
    </source>
</evidence>
<keyword evidence="4" id="KW-0410">Iron transport</keyword>
<organism evidence="8 9">
    <name type="scientific">Paracoccus rhizosphaerae</name>
    <dbReference type="NCBI Taxonomy" id="1133347"/>
    <lineage>
        <taxon>Bacteria</taxon>
        <taxon>Pseudomonadati</taxon>
        <taxon>Pseudomonadota</taxon>
        <taxon>Alphaproteobacteria</taxon>
        <taxon>Rhodobacterales</taxon>
        <taxon>Paracoccaceae</taxon>
        <taxon>Paracoccus</taxon>
    </lineage>
</organism>
<proteinExistence type="inferred from homology"/>
<feature type="signal peptide" evidence="6">
    <location>
        <begin position="1"/>
        <end position="20"/>
    </location>
</feature>
<evidence type="ECO:0000313" key="8">
    <source>
        <dbReference type="EMBL" id="MFC0200637.1"/>
    </source>
</evidence>
<comment type="caution">
    <text evidence="8">The sequence shown here is derived from an EMBL/GenBank/DDBJ whole genome shotgun (WGS) entry which is preliminary data.</text>
</comment>
<feature type="domain" description="Fe/B12 periplasmic-binding" evidence="7">
    <location>
        <begin position="40"/>
        <end position="299"/>
    </location>
</feature>
<keyword evidence="4" id="KW-0406">Ion transport</keyword>
<dbReference type="RefSeq" id="WP_265505763.1">
    <property type="nucleotide sequence ID" value="NZ_JAOTBE010000004.1"/>
</dbReference>
<dbReference type="InterPro" id="IPR033870">
    <property type="entry name" value="FatB"/>
</dbReference>
<comment type="subcellular location">
    <subcellularLocation>
        <location evidence="1">Cell envelope</location>
    </subcellularLocation>
</comment>